<evidence type="ECO:0000313" key="17">
    <source>
        <dbReference type="Proteomes" id="UP000460718"/>
    </source>
</evidence>
<dbReference type="EMBL" id="QXGF01000894">
    <property type="protein sequence ID" value="KAE8934556.1"/>
    <property type="molecule type" value="Genomic_DNA"/>
</dbReference>
<evidence type="ECO:0000313" key="9">
    <source>
        <dbReference type="EMBL" id="KAE9209212.1"/>
    </source>
</evidence>
<dbReference type="EMBL" id="QXGE01001747">
    <property type="protein sequence ID" value="KAE9288763.1"/>
    <property type="molecule type" value="Genomic_DNA"/>
</dbReference>
<keyword evidence="1" id="KW-0812">Transmembrane</keyword>
<dbReference type="Proteomes" id="UP000476176">
    <property type="component" value="Unassembled WGS sequence"/>
</dbReference>
<evidence type="ECO:0000313" key="10">
    <source>
        <dbReference type="EMBL" id="KAE9288763.1"/>
    </source>
</evidence>
<dbReference type="EMBL" id="QXFW01000675">
    <property type="protein sequence ID" value="KAE9005690.1"/>
    <property type="molecule type" value="Genomic_DNA"/>
</dbReference>
<evidence type="ECO:0000313" key="12">
    <source>
        <dbReference type="Proteomes" id="UP000433483"/>
    </source>
</evidence>
<dbReference type="EMBL" id="QXFZ01001784">
    <property type="protein sequence ID" value="KAE9085013.1"/>
    <property type="molecule type" value="Genomic_DNA"/>
</dbReference>
<dbReference type="Proteomes" id="UP000433483">
    <property type="component" value="Unassembled WGS sequence"/>
</dbReference>
<dbReference type="EMBL" id="QXGA01000801">
    <property type="protein sequence ID" value="KAE9140749.1"/>
    <property type="molecule type" value="Genomic_DNA"/>
</dbReference>
<comment type="caution">
    <text evidence="7">The sequence shown here is derived from an EMBL/GenBank/DDBJ whole genome shotgun (WGS) entry which is preliminary data.</text>
</comment>
<keyword evidence="12" id="KW-1185">Reference proteome</keyword>
<sequence length="48" mass="5470">MGHFNSNESITLVTMLEDFPNWMAVKLMILYINTLFSGGGFSSREQIE</sequence>
<evidence type="ECO:0000313" key="8">
    <source>
        <dbReference type="EMBL" id="KAE9198683.1"/>
    </source>
</evidence>
<dbReference type="Proteomes" id="UP000460718">
    <property type="component" value="Unassembled WGS sequence"/>
</dbReference>
<dbReference type="Proteomes" id="UP000437068">
    <property type="component" value="Unassembled WGS sequence"/>
</dbReference>
<name>A0A6A3X8A1_9STRA</name>
<dbReference type="EMBL" id="QXGD01001808">
    <property type="protein sequence ID" value="KAE9198683.1"/>
    <property type="molecule type" value="Genomic_DNA"/>
</dbReference>
<keyword evidence="1" id="KW-0472">Membrane</keyword>
<evidence type="ECO:0000256" key="1">
    <source>
        <dbReference type="SAM" id="Phobius"/>
    </source>
</evidence>
<dbReference type="EMBL" id="QXGB01001096">
    <property type="protein sequence ID" value="KAE9197191.1"/>
    <property type="molecule type" value="Genomic_DNA"/>
</dbReference>
<reference evidence="11 12" key="1">
    <citation type="submission" date="2018-08" db="EMBL/GenBank/DDBJ databases">
        <title>Genomic investigation of the strawberry pathogen Phytophthora fragariae indicates pathogenicity is determined by transcriptional variation in three key races.</title>
        <authorList>
            <person name="Adams T.M."/>
            <person name="Armitage A.D."/>
            <person name="Sobczyk M.K."/>
            <person name="Bates H.J."/>
            <person name="Dunwell J.M."/>
            <person name="Nellist C.F."/>
            <person name="Harrison R.J."/>
        </authorList>
    </citation>
    <scope>NUCLEOTIDE SEQUENCE [LARGE SCALE GENOMIC DNA]</scope>
    <source>
        <strain evidence="10 13">A4</strain>
        <strain evidence="8 14">BC-1</strain>
        <strain evidence="9 18">BC-23</strain>
        <strain evidence="7 12">NOV-27</strain>
        <strain evidence="6 15">NOV-5</strain>
        <strain evidence="5 16">NOV-71</strain>
        <strain evidence="2 11">NOV-9</strain>
        <strain evidence="4 19">ONT-3</strain>
        <strain evidence="3 17">SCRP245</strain>
    </source>
</reference>
<evidence type="ECO:0000313" key="4">
    <source>
        <dbReference type="EMBL" id="KAE9078018.1"/>
    </source>
</evidence>
<dbReference type="AlphaFoldDB" id="A0A6A3X8A1"/>
<dbReference type="Proteomes" id="UP000429523">
    <property type="component" value="Unassembled WGS sequence"/>
</dbReference>
<evidence type="ECO:0000313" key="18">
    <source>
        <dbReference type="Proteomes" id="UP000476176"/>
    </source>
</evidence>
<evidence type="ECO:0000313" key="13">
    <source>
        <dbReference type="Proteomes" id="UP000437068"/>
    </source>
</evidence>
<dbReference type="OrthoDB" id="10271653at2759"/>
<protein>
    <submittedName>
        <fullName evidence="7">Uncharacterized protein</fullName>
    </submittedName>
</protein>
<evidence type="ECO:0000313" key="7">
    <source>
        <dbReference type="EMBL" id="KAE9197191.1"/>
    </source>
</evidence>
<evidence type="ECO:0000313" key="16">
    <source>
        <dbReference type="Proteomes" id="UP000441208"/>
    </source>
</evidence>
<evidence type="ECO:0000313" key="2">
    <source>
        <dbReference type="EMBL" id="KAE8934556.1"/>
    </source>
</evidence>
<evidence type="ECO:0000313" key="6">
    <source>
        <dbReference type="EMBL" id="KAE9140749.1"/>
    </source>
</evidence>
<evidence type="ECO:0000313" key="15">
    <source>
        <dbReference type="Proteomes" id="UP000440732"/>
    </source>
</evidence>
<feature type="transmembrane region" description="Helical" evidence="1">
    <location>
        <begin position="22"/>
        <end position="41"/>
    </location>
</feature>
<dbReference type="Proteomes" id="UP000441208">
    <property type="component" value="Unassembled WGS sequence"/>
</dbReference>
<dbReference type="Proteomes" id="UP000488956">
    <property type="component" value="Unassembled WGS sequence"/>
</dbReference>
<evidence type="ECO:0000313" key="11">
    <source>
        <dbReference type="Proteomes" id="UP000429523"/>
    </source>
</evidence>
<evidence type="ECO:0000313" key="3">
    <source>
        <dbReference type="EMBL" id="KAE9005690.1"/>
    </source>
</evidence>
<evidence type="ECO:0000313" key="5">
    <source>
        <dbReference type="EMBL" id="KAE9085013.1"/>
    </source>
</evidence>
<gene>
    <name evidence="10" type="ORF">PF001_g20362</name>
    <name evidence="8" type="ORF">PF002_g22367</name>
    <name evidence="9" type="ORF">PF004_g16538</name>
    <name evidence="7" type="ORF">PF005_g16609</name>
    <name evidence="6" type="ORF">PF006_g13459</name>
    <name evidence="5" type="ORF">PF007_g21300</name>
    <name evidence="2" type="ORF">PF009_g15475</name>
    <name evidence="4" type="ORF">PF010_g23284</name>
    <name evidence="3" type="ORF">PF011_g11931</name>
</gene>
<evidence type="ECO:0000313" key="14">
    <source>
        <dbReference type="Proteomes" id="UP000440367"/>
    </source>
</evidence>
<keyword evidence="1" id="KW-1133">Transmembrane helix</keyword>
<organism evidence="7 12">
    <name type="scientific">Phytophthora fragariae</name>
    <dbReference type="NCBI Taxonomy" id="53985"/>
    <lineage>
        <taxon>Eukaryota</taxon>
        <taxon>Sar</taxon>
        <taxon>Stramenopiles</taxon>
        <taxon>Oomycota</taxon>
        <taxon>Peronosporomycetes</taxon>
        <taxon>Peronosporales</taxon>
        <taxon>Peronosporaceae</taxon>
        <taxon>Phytophthora</taxon>
    </lineage>
</organism>
<dbReference type="Proteomes" id="UP000440367">
    <property type="component" value="Unassembled WGS sequence"/>
</dbReference>
<dbReference type="EMBL" id="QXFX01002340">
    <property type="protein sequence ID" value="KAE9078018.1"/>
    <property type="molecule type" value="Genomic_DNA"/>
</dbReference>
<accession>A0A6A3X8A1</accession>
<dbReference type="Proteomes" id="UP000440732">
    <property type="component" value="Unassembled WGS sequence"/>
</dbReference>
<proteinExistence type="predicted"/>
<dbReference type="EMBL" id="QXGC01001179">
    <property type="protein sequence ID" value="KAE9209212.1"/>
    <property type="molecule type" value="Genomic_DNA"/>
</dbReference>
<evidence type="ECO:0000313" key="19">
    <source>
        <dbReference type="Proteomes" id="UP000488956"/>
    </source>
</evidence>